<organism evidence="1 2">
    <name type="scientific">Arthrobacter parietis</name>
    <dbReference type="NCBI Taxonomy" id="271434"/>
    <lineage>
        <taxon>Bacteria</taxon>
        <taxon>Bacillati</taxon>
        <taxon>Actinomycetota</taxon>
        <taxon>Actinomycetes</taxon>
        <taxon>Micrococcales</taxon>
        <taxon>Micrococcaceae</taxon>
        <taxon>Arthrobacter</taxon>
    </lineage>
</organism>
<sequence length="182" mass="19168">MRWTALFDDIEAQLEAAERIAGDAEVADRVRREQGGVTIADRVRGQLGFVLTVETSGGGKFDGELTHVGSEWLVLSKAPAEVIVPLTAISLIGGLGRNVAVGTSRVREGLGLGSALRTLARDRARVIVHRVEGSPRIEGIIDRVGKDFLEIAAVLPGELRRSASVSAVYAVPFAGIAAVSSS</sequence>
<comment type="caution">
    <text evidence="1">The sequence shown here is derived from an EMBL/GenBank/DDBJ whole genome shotgun (WGS) entry which is preliminary data.</text>
</comment>
<dbReference type="Proteomes" id="UP001500974">
    <property type="component" value="Unassembled WGS sequence"/>
</dbReference>
<dbReference type="RefSeq" id="WP_277358351.1">
    <property type="nucleotide sequence ID" value="NZ_BAAAON010000001.1"/>
</dbReference>
<name>A0ABN3ALR2_9MICC</name>
<evidence type="ECO:0008006" key="3">
    <source>
        <dbReference type="Google" id="ProtNLM"/>
    </source>
</evidence>
<accession>A0ABN3ALR2</accession>
<evidence type="ECO:0000313" key="1">
    <source>
        <dbReference type="EMBL" id="GAA2171859.1"/>
    </source>
</evidence>
<protein>
    <recommendedName>
        <fullName evidence="3">Fis family transcriptional regulator</fullName>
    </recommendedName>
</protein>
<evidence type="ECO:0000313" key="2">
    <source>
        <dbReference type="Proteomes" id="UP001500974"/>
    </source>
</evidence>
<gene>
    <name evidence="1" type="ORF">GCM10009784_00100</name>
</gene>
<keyword evidence="2" id="KW-1185">Reference proteome</keyword>
<reference evidence="1 2" key="1">
    <citation type="journal article" date="2019" name="Int. J. Syst. Evol. Microbiol.">
        <title>The Global Catalogue of Microorganisms (GCM) 10K type strain sequencing project: providing services to taxonomists for standard genome sequencing and annotation.</title>
        <authorList>
            <consortium name="The Broad Institute Genomics Platform"/>
            <consortium name="The Broad Institute Genome Sequencing Center for Infectious Disease"/>
            <person name="Wu L."/>
            <person name="Ma J."/>
        </authorList>
    </citation>
    <scope>NUCLEOTIDE SEQUENCE [LARGE SCALE GENOMIC DNA]</scope>
    <source>
        <strain evidence="1 2">JCM 14917</strain>
    </source>
</reference>
<dbReference type="EMBL" id="BAAAON010000001">
    <property type="protein sequence ID" value="GAA2171859.1"/>
    <property type="molecule type" value="Genomic_DNA"/>
</dbReference>
<proteinExistence type="predicted"/>